<gene>
    <name evidence="1" type="ORF">FLL46_14610</name>
</gene>
<keyword evidence="2" id="KW-1185">Reference proteome</keyword>
<dbReference type="AlphaFoldDB" id="A0A545UC45"/>
<dbReference type="EMBL" id="VIKS01000009">
    <property type="protein sequence ID" value="TQV87034.1"/>
    <property type="molecule type" value="Genomic_DNA"/>
</dbReference>
<name>A0A545UC45_9GAMM</name>
<organism evidence="1 2">
    <name type="scientific">Aliikangiella coralliicola</name>
    <dbReference type="NCBI Taxonomy" id="2592383"/>
    <lineage>
        <taxon>Bacteria</taxon>
        <taxon>Pseudomonadati</taxon>
        <taxon>Pseudomonadota</taxon>
        <taxon>Gammaproteobacteria</taxon>
        <taxon>Oceanospirillales</taxon>
        <taxon>Pleioneaceae</taxon>
        <taxon>Aliikangiella</taxon>
    </lineage>
</organism>
<sequence length="88" mass="10041">MPVIQKMDDLSSCTDVNILVNQLKSKPEIIGQQSLFSRVDKFHSICHLTYEHPGAIEALWKEINTLTQEKESIEIVRQIGKALEYVAE</sequence>
<dbReference type="RefSeq" id="WP_142931980.1">
    <property type="nucleotide sequence ID" value="NZ_ML660165.1"/>
</dbReference>
<evidence type="ECO:0000313" key="2">
    <source>
        <dbReference type="Proteomes" id="UP000315439"/>
    </source>
</evidence>
<accession>A0A545UC45</accession>
<proteinExistence type="predicted"/>
<protein>
    <submittedName>
        <fullName evidence="1">Uncharacterized protein</fullName>
    </submittedName>
</protein>
<dbReference type="Proteomes" id="UP000315439">
    <property type="component" value="Unassembled WGS sequence"/>
</dbReference>
<comment type="caution">
    <text evidence="1">The sequence shown here is derived from an EMBL/GenBank/DDBJ whole genome shotgun (WGS) entry which is preliminary data.</text>
</comment>
<reference evidence="1 2" key="1">
    <citation type="submission" date="2019-07" db="EMBL/GenBank/DDBJ databases">
        <title>Draft genome for Aliikangiella sp. M105.</title>
        <authorList>
            <person name="Wang G."/>
        </authorList>
    </citation>
    <scope>NUCLEOTIDE SEQUENCE [LARGE SCALE GENOMIC DNA]</scope>
    <source>
        <strain evidence="1 2">M105</strain>
    </source>
</reference>
<evidence type="ECO:0000313" key="1">
    <source>
        <dbReference type="EMBL" id="TQV87034.1"/>
    </source>
</evidence>